<dbReference type="EMBL" id="JOJP01000001">
    <property type="protein sequence ID" value="KEI72452.1"/>
    <property type="molecule type" value="Genomic_DNA"/>
</dbReference>
<keyword evidence="5 9" id="KW-0812">Transmembrane</keyword>
<reference evidence="11 12" key="1">
    <citation type="submission" date="2014-06" db="EMBL/GenBank/DDBJ databases">
        <title>Whole Genome Sequences of Three Symbiotic Endozoicomonas Bacteria.</title>
        <authorList>
            <person name="Neave M.J."/>
            <person name="Apprill A."/>
            <person name="Voolstra C.R."/>
        </authorList>
    </citation>
    <scope>NUCLEOTIDE SEQUENCE [LARGE SCALE GENOMIC DNA]</scope>
    <source>
        <strain evidence="11 12">DSM 22380</strain>
    </source>
</reference>
<evidence type="ECO:0000256" key="7">
    <source>
        <dbReference type="ARBA" id="ARBA00023136"/>
    </source>
</evidence>
<dbReference type="PANTHER" id="PTHR48090">
    <property type="entry name" value="UNDECAPRENYL-PHOSPHATE 4-DEOXY-4-FORMAMIDO-L-ARABINOSE TRANSFERASE-RELATED"/>
    <property type="match status" value="1"/>
</dbReference>
<sequence>MIVMALGPEKSNSGGAITLSVVVPFFNESDVLPEFHRRLTGVLDQLQESSEIIYVDDGSQDDSWNLVASFPESRSDRFCIQLSRNFGKEAAMSAGLENTRGQAVILLDADLQDPPELIPVMLQQWEKGFDIVNMQRRKRNGESWFKRTSASIFYRLLNSLSQSEIPENVGDFRLLDKKVIEHINRLPERNRYMKGIFAWPGFEQTTVLFDRDERFCGSTKWNFLKLLGLAVDGITSFSIKPLRIATLMGSLVAVLAFCYGLMVVLKTLILGEPVTGYPSMMVVQLGLGGIQLLSIGLLGEYIGRIFIEAKARPLYLTRSVTEKKARSERHQHIQPVIREVA</sequence>
<evidence type="ECO:0000313" key="11">
    <source>
        <dbReference type="EMBL" id="KEI72452.1"/>
    </source>
</evidence>
<organism evidence="11 12">
    <name type="scientific">Endozoicomonas elysicola</name>
    <dbReference type="NCBI Taxonomy" id="305900"/>
    <lineage>
        <taxon>Bacteria</taxon>
        <taxon>Pseudomonadati</taxon>
        <taxon>Pseudomonadota</taxon>
        <taxon>Gammaproteobacteria</taxon>
        <taxon>Oceanospirillales</taxon>
        <taxon>Endozoicomonadaceae</taxon>
        <taxon>Endozoicomonas</taxon>
    </lineage>
</organism>
<accession>A0A081KE76</accession>
<dbReference type="eggNOG" id="COG0463">
    <property type="taxonomic scope" value="Bacteria"/>
</dbReference>
<evidence type="ECO:0000256" key="5">
    <source>
        <dbReference type="ARBA" id="ARBA00022692"/>
    </source>
</evidence>
<protein>
    <submittedName>
        <fullName evidence="11">Glycosyl transferase family 2</fullName>
    </submittedName>
</protein>
<evidence type="ECO:0000256" key="2">
    <source>
        <dbReference type="ARBA" id="ARBA00022475"/>
    </source>
</evidence>
<evidence type="ECO:0000256" key="3">
    <source>
        <dbReference type="ARBA" id="ARBA00022676"/>
    </source>
</evidence>
<feature type="transmembrane region" description="Helical" evidence="9">
    <location>
        <begin position="281"/>
        <end position="302"/>
    </location>
</feature>
<evidence type="ECO:0000313" key="12">
    <source>
        <dbReference type="Proteomes" id="UP000027997"/>
    </source>
</evidence>
<keyword evidence="12" id="KW-1185">Reference proteome</keyword>
<keyword evidence="3" id="KW-0328">Glycosyltransferase</keyword>
<dbReference type="CDD" id="cd04187">
    <property type="entry name" value="DPM1_like_bac"/>
    <property type="match status" value="1"/>
</dbReference>
<name>A0A081KE76_9GAMM</name>
<feature type="domain" description="Glycosyltransferase 2-like" evidence="10">
    <location>
        <begin position="20"/>
        <end position="182"/>
    </location>
</feature>
<comment type="similarity">
    <text evidence="8">Belongs to the glycosyltransferase 2 family. GtrB subfamily.</text>
</comment>
<evidence type="ECO:0000256" key="8">
    <source>
        <dbReference type="ARBA" id="ARBA00038152"/>
    </source>
</evidence>
<feature type="transmembrane region" description="Helical" evidence="9">
    <location>
        <begin position="244"/>
        <end position="269"/>
    </location>
</feature>
<dbReference type="STRING" id="305900.GV64_18495"/>
<dbReference type="AlphaFoldDB" id="A0A081KE76"/>
<keyword evidence="4 11" id="KW-0808">Transferase</keyword>
<dbReference type="PANTHER" id="PTHR48090:SF1">
    <property type="entry name" value="PROPHAGE BACTOPRENOL GLUCOSYL TRANSFERASE HOMOLOG"/>
    <property type="match status" value="1"/>
</dbReference>
<evidence type="ECO:0000256" key="6">
    <source>
        <dbReference type="ARBA" id="ARBA00022989"/>
    </source>
</evidence>
<dbReference type="InterPro" id="IPR050256">
    <property type="entry name" value="Glycosyltransferase_2"/>
</dbReference>
<evidence type="ECO:0000256" key="1">
    <source>
        <dbReference type="ARBA" id="ARBA00004651"/>
    </source>
</evidence>
<dbReference type="SUPFAM" id="SSF53448">
    <property type="entry name" value="Nucleotide-diphospho-sugar transferases"/>
    <property type="match status" value="1"/>
</dbReference>
<evidence type="ECO:0000259" key="10">
    <source>
        <dbReference type="Pfam" id="PF00535"/>
    </source>
</evidence>
<comment type="subcellular location">
    <subcellularLocation>
        <location evidence="1">Cell membrane</location>
        <topology evidence="1">Multi-pass membrane protein</topology>
    </subcellularLocation>
</comment>
<dbReference type="FunFam" id="3.90.550.10:FF:000079">
    <property type="entry name" value="Probable glycosyl transferase"/>
    <property type="match status" value="1"/>
</dbReference>
<dbReference type="Gene3D" id="3.90.550.10">
    <property type="entry name" value="Spore Coat Polysaccharide Biosynthesis Protein SpsA, Chain A"/>
    <property type="match status" value="1"/>
</dbReference>
<dbReference type="InterPro" id="IPR001173">
    <property type="entry name" value="Glyco_trans_2-like"/>
</dbReference>
<evidence type="ECO:0000256" key="9">
    <source>
        <dbReference type="SAM" id="Phobius"/>
    </source>
</evidence>
<dbReference type="InterPro" id="IPR029044">
    <property type="entry name" value="Nucleotide-diphossugar_trans"/>
</dbReference>
<evidence type="ECO:0000256" key="4">
    <source>
        <dbReference type="ARBA" id="ARBA00022679"/>
    </source>
</evidence>
<keyword evidence="7 9" id="KW-0472">Membrane</keyword>
<comment type="caution">
    <text evidence="11">The sequence shown here is derived from an EMBL/GenBank/DDBJ whole genome shotgun (WGS) entry which is preliminary data.</text>
</comment>
<dbReference type="GO" id="GO:0016757">
    <property type="term" value="F:glycosyltransferase activity"/>
    <property type="evidence" value="ECO:0007669"/>
    <property type="project" value="UniProtKB-KW"/>
</dbReference>
<gene>
    <name evidence="11" type="ORF">GV64_18495</name>
</gene>
<proteinExistence type="inferred from homology"/>
<dbReference type="GO" id="GO:0005886">
    <property type="term" value="C:plasma membrane"/>
    <property type="evidence" value="ECO:0007669"/>
    <property type="project" value="UniProtKB-SubCell"/>
</dbReference>
<dbReference type="Pfam" id="PF00535">
    <property type="entry name" value="Glycos_transf_2"/>
    <property type="match status" value="1"/>
</dbReference>
<keyword evidence="2" id="KW-1003">Cell membrane</keyword>
<keyword evidence="6 9" id="KW-1133">Transmembrane helix</keyword>
<dbReference type="Proteomes" id="UP000027997">
    <property type="component" value="Unassembled WGS sequence"/>
</dbReference>